<sequence>DGWLALHGRFGRLPLADVLAPARSYALDGFPASPGLVAAFPRVAELPEAEDYRAAGGLSPGALVRRPGVGRALDAIATGDRAAFYRGEFGDGFLAVTAGEHTAADLDRVQADWVDPVAADAWGHRIWTAPPNSQGYLT</sequence>
<dbReference type="PANTHER" id="PTHR43881:SF1">
    <property type="entry name" value="GAMMA-GLUTAMYLTRANSPEPTIDASE (AFU_ORTHOLOGUE AFUA_4G13580)"/>
    <property type="match status" value="1"/>
</dbReference>
<dbReference type="InterPro" id="IPR029055">
    <property type="entry name" value="Ntn_hydrolases_N"/>
</dbReference>
<dbReference type="EMBL" id="WJHE01000915">
    <property type="protein sequence ID" value="MST34249.1"/>
    <property type="molecule type" value="Genomic_DNA"/>
</dbReference>
<comment type="caution">
    <text evidence="1">The sequence shown here is derived from an EMBL/GenBank/DDBJ whole genome shotgun (WGS) entry which is preliminary data.</text>
</comment>
<proteinExistence type="predicted"/>
<dbReference type="Proteomes" id="UP000437736">
    <property type="component" value="Unassembled WGS sequence"/>
</dbReference>
<feature type="non-terminal residue" evidence="1">
    <location>
        <position position="138"/>
    </location>
</feature>
<keyword evidence="2" id="KW-1185">Reference proteome</keyword>
<dbReference type="PANTHER" id="PTHR43881">
    <property type="entry name" value="GAMMA-GLUTAMYLTRANSPEPTIDASE (AFU_ORTHOLOGUE AFUA_4G13580)"/>
    <property type="match status" value="1"/>
</dbReference>
<gene>
    <name evidence="1" type="ORF">GHK86_16160</name>
</gene>
<name>A0ABW9QX54_9ACTN</name>
<dbReference type="SUPFAM" id="SSF56235">
    <property type="entry name" value="N-terminal nucleophile aminohydrolases (Ntn hydrolases)"/>
    <property type="match status" value="1"/>
</dbReference>
<reference evidence="1 2" key="1">
    <citation type="submission" date="2019-11" db="EMBL/GenBank/DDBJ databases">
        <title>Acidiferrimicrobium australis gen. nov., sp. nov., an acidophilic and obligately heterotrophic, member of the Actinobacteria that catalyses dissimilatory oxido- reduction of iron isolated from metal-rich acidic water in Chile.</title>
        <authorList>
            <person name="Gonzalez D."/>
            <person name="Huber K."/>
            <person name="Hedrich S."/>
            <person name="Rojas-Villalobos C."/>
            <person name="Quatrini R."/>
            <person name="Dinamarca M.A."/>
            <person name="Schwarz A."/>
            <person name="Canales C."/>
            <person name="Nancucheo I."/>
        </authorList>
    </citation>
    <scope>NUCLEOTIDE SEQUENCE [LARGE SCALE GENOMIC DNA]</scope>
    <source>
        <strain evidence="1 2">USS-CCA1</strain>
    </source>
</reference>
<dbReference type="Pfam" id="PF01019">
    <property type="entry name" value="G_glu_transpept"/>
    <property type="match status" value="1"/>
</dbReference>
<evidence type="ECO:0000313" key="2">
    <source>
        <dbReference type="Proteomes" id="UP000437736"/>
    </source>
</evidence>
<feature type="non-terminal residue" evidence="1">
    <location>
        <position position="1"/>
    </location>
</feature>
<organism evidence="1 2">
    <name type="scientific">Acidiferrimicrobium australe</name>
    <dbReference type="NCBI Taxonomy" id="2664430"/>
    <lineage>
        <taxon>Bacteria</taxon>
        <taxon>Bacillati</taxon>
        <taxon>Actinomycetota</taxon>
        <taxon>Acidimicrobiia</taxon>
        <taxon>Acidimicrobiales</taxon>
        <taxon>Acidimicrobiaceae</taxon>
        <taxon>Acidiferrimicrobium</taxon>
    </lineage>
</organism>
<accession>A0ABW9QX54</accession>
<evidence type="ECO:0000313" key="1">
    <source>
        <dbReference type="EMBL" id="MST34249.1"/>
    </source>
</evidence>
<protein>
    <submittedName>
        <fullName evidence="1">Gamma-glutamyltranspeptidase</fullName>
    </submittedName>
</protein>
<dbReference type="InterPro" id="IPR052896">
    <property type="entry name" value="GGT-like_enzyme"/>
</dbReference>